<feature type="transmembrane region" description="Helical" evidence="1">
    <location>
        <begin position="96"/>
        <end position="119"/>
    </location>
</feature>
<keyword evidence="1" id="KW-1133">Transmembrane helix</keyword>
<dbReference type="EMBL" id="VDGG01000049">
    <property type="protein sequence ID" value="TQR07968.1"/>
    <property type="molecule type" value="Genomic_DNA"/>
</dbReference>
<reference evidence="2 3" key="1">
    <citation type="submission" date="2019-05" db="EMBL/GenBank/DDBJ databases">
        <title>Psychrobacillus vulpis sp. nov., a new species isolated from feces of a red fox that inhabits in The Tablas de Daimiel Natural Park, Albacete, Spain.</title>
        <authorList>
            <person name="Rodriguez M."/>
            <person name="Reina J.C."/>
            <person name="Bejar V."/>
            <person name="Llamas I."/>
        </authorList>
    </citation>
    <scope>NUCLEOTIDE SEQUENCE [LARGE SCALE GENOMIC DNA]</scope>
    <source>
        <strain evidence="2 3">NHI-2</strain>
    </source>
</reference>
<dbReference type="OrthoDB" id="875405at2"/>
<evidence type="ECO:0000313" key="3">
    <source>
        <dbReference type="Proteomes" id="UP000318937"/>
    </source>
</evidence>
<evidence type="ECO:0000256" key="1">
    <source>
        <dbReference type="SAM" id="Phobius"/>
    </source>
</evidence>
<feature type="transmembrane region" description="Helical" evidence="1">
    <location>
        <begin position="70"/>
        <end position="90"/>
    </location>
</feature>
<dbReference type="Proteomes" id="UP000318937">
    <property type="component" value="Unassembled WGS sequence"/>
</dbReference>
<protein>
    <submittedName>
        <fullName evidence="2">Beta-carotene 15,15'-monooxygenase</fullName>
    </submittedName>
</protein>
<evidence type="ECO:0000313" key="2">
    <source>
        <dbReference type="EMBL" id="TQR07968.1"/>
    </source>
</evidence>
<sequence length="344" mass="38999">MVYRKTRKANLALAFLLLVLTTNFLLYHSRVPDFLSLPLTSGVAIGSLIDLAIVAPILVYVAFKISIKQTIGLMVFGLVVARFLIPAELYAPYKGILYTGLALEALLVFAELALIFIVVRKASVIWSEMKEMNEDAIYSLLPAVEKVATKNVLIRIIMSEFLMFYYALFTWKKNVPSHEGVVTMHKKTSAVAMNIMLIHAILIETIGLHWWLHEKSLVLSIILLVLNIYSVSFILADIQITRLHPMEIKTGKLYITQGMASRMVISLFNIKEVEWGATLPSKNTLQFVYKDFEKVDPQAIVHLYEPVEAVMFMGMKKSVTEFAIRVDEPEKLKKLLSNNENLFI</sequence>
<keyword evidence="2" id="KW-0503">Monooxygenase</keyword>
<accession>A0A544SS62</accession>
<proteinExistence type="predicted"/>
<keyword evidence="2" id="KW-0560">Oxidoreductase</keyword>
<keyword evidence="3" id="KW-1185">Reference proteome</keyword>
<feature type="transmembrane region" description="Helical" evidence="1">
    <location>
        <begin position="191"/>
        <end position="212"/>
    </location>
</feature>
<dbReference type="GO" id="GO:0004497">
    <property type="term" value="F:monooxygenase activity"/>
    <property type="evidence" value="ECO:0007669"/>
    <property type="project" value="UniProtKB-KW"/>
</dbReference>
<keyword evidence="1" id="KW-0812">Transmembrane</keyword>
<dbReference type="AlphaFoldDB" id="A0A544SS62"/>
<feature type="transmembrane region" description="Helical" evidence="1">
    <location>
        <begin position="42"/>
        <end position="63"/>
    </location>
</feature>
<organism evidence="2 3">
    <name type="scientific">Psychrobacillus soli</name>
    <dbReference type="NCBI Taxonomy" id="1543965"/>
    <lineage>
        <taxon>Bacteria</taxon>
        <taxon>Bacillati</taxon>
        <taxon>Bacillota</taxon>
        <taxon>Bacilli</taxon>
        <taxon>Bacillales</taxon>
        <taxon>Bacillaceae</taxon>
        <taxon>Psychrobacillus</taxon>
    </lineage>
</organism>
<feature type="transmembrane region" description="Helical" evidence="1">
    <location>
        <begin position="217"/>
        <end position="236"/>
    </location>
</feature>
<name>A0A544SS62_9BACI</name>
<feature type="transmembrane region" description="Helical" evidence="1">
    <location>
        <begin position="152"/>
        <end position="171"/>
    </location>
</feature>
<gene>
    <name evidence="2" type="ORF">FG383_17315</name>
</gene>
<comment type="caution">
    <text evidence="2">The sequence shown here is derived from an EMBL/GenBank/DDBJ whole genome shotgun (WGS) entry which is preliminary data.</text>
</comment>
<keyword evidence="1" id="KW-0472">Membrane</keyword>
<dbReference type="RefSeq" id="WP_142608656.1">
    <property type="nucleotide sequence ID" value="NZ_VDGG01000049.1"/>
</dbReference>